<evidence type="ECO:0000259" key="4">
    <source>
        <dbReference type="PROSITE" id="PS50835"/>
    </source>
</evidence>
<feature type="signal peptide" evidence="3">
    <location>
        <begin position="1"/>
        <end position="24"/>
    </location>
</feature>
<feature type="transmembrane region" description="Helical" evidence="2">
    <location>
        <begin position="250"/>
        <end position="271"/>
    </location>
</feature>
<name>A0AAV1Q2W2_SCOSC</name>
<feature type="region of interest" description="Disordered" evidence="1">
    <location>
        <begin position="218"/>
        <end position="241"/>
    </location>
</feature>
<dbReference type="GO" id="GO:0042289">
    <property type="term" value="F:MHC class II protein binding"/>
    <property type="evidence" value="ECO:0007669"/>
    <property type="project" value="TreeGrafter"/>
</dbReference>
<feature type="compositionally biased region" description="Polar residues" evidence="1">
    <location>
        <begin position="229"/>
        <end position="240"/>
    </location>
</feature>
<evidence type="ECO:0000313" key="6">
    <source>
        <dbReference type="Proteomes" id="UP001314229"/>
    </source>
</evidence>
<comment type="caution">
    <text evidence="5">The sequence shown here is derived from an EMBL/GenBank/DDBJ whole genome shotgun (WGS) entry which is preliminary data.</text>
</comment>
<feature type="compositionally biased region" description="Low complexity" evidence="1">
    <location>
        <begin position="323"/>
        <end position="342"/>
    </location>
</feature>
<dbReference type="PANTHER" id="PTHR11422:SF5">
    <property type="entry name" value="DIVERSE IMMUNOGLOBULIN DOMAIN-CONTAINING PROTEIN 1.1 ISOFORM X1-RELATED"/>
    <property type="match status" value="1"/>
</dbReference>
<keyword evidence="6" id="KW-1185">Reference proteome</keyword>
<organism evidence="5 6">
    <name type="scientific">Scomber scombrus</name>
    <name type="common">Atlantic mackerel</name>
    <name type="synonym">Scomber vernalis</name>
    <dbReference type="NCBI Taxonomy" id="13677"/>
    <lineage>
        <taxon>Eukaryota</taxon>
        <taxon>Metazoa</taxon>
        <taxon>Chordata</taxon>
        <taxon>Craniata</taxon>
        <taxon>Vertebrata</taxon>
        <taxon>Euteleostomi</taxon>
        <taxon>Actinopterygii</taxon>
        <taxon>Neopterygii</taxon>
        <taxon>Teleostei</taxon>
        <taxon>Neoteleostei</taxon>
        <taxon>Acanthomorphata</taxon>
        <taxon>Pelagiaria</taxon>
        <taxon>Scombriformes</taxon>
        <taxon>Scombridae</taxon>
        <taxon>Scomber</taxon>
    </lineage>
</organism>
<dbReference type="Gene3D" id="2.60.40.10">
    <property type="entry name" value="Immunoglobulins"/>
    <property type="match status" value="1"/>
</dbReference>
<dbReference type="GO" id="GO:0035723">
    <property type="term" value="P:interleukin-15-mediated signaling pathway"/>
    <property type="evidence" value="ECO:0007669"/>
    <property type="project" value="TreeGrafter"/>
</dbReference>
<sequence length="348" mass="38404">MVEFKWIKISLFLIVLLQFRAVTGQDSYIIVRDGDSVTLPCKNAIKGQDRCGSTTWIYSRLESSPVVELINLGNITNDAKTKSDRLSVTADCSLVIKKVTVDDVGRYTCRQFDRSGQQQGPDARVHLSIINIYEQKDADDTMTLTCSVLNYGQCKHTVEWLYEGITDKLKETKGSCSATVTFKTSSVLDQKLFKCKVTESNGETRLCNFTPRTSCEKQGKSTETETTTKVDNNNNTSANNIGDPEKTLEWWWFLLGAVGLCILLIIAVVVVRQRRKPKGKKTKMDDGTVDAGDVSYASVSYTKKNDSKPRTHGDDDDEGDAVTYSTVKASSSSAGASTDPSSLYATVN</sequence>
<keyword evidence="2" id="KW-0812">Transmembrane</keyword>
<dbReference type="PROSITE" id="PS50835">
    <property type="entry name" value="IG_LIKE"/>
    <property type="match status" value="2"/>
</dbReference>
<gene>
    <name evidence="5" type="ORF">FSCOSCO3_A020689</name>
</gene>
<reference evidence="5 6" key="1">
    <citation type="submission" date="2024-01" db="EMBL/GenBank/DDBJ databases">
        <authorList>
            <person name="Alioto T."/>
            <person name="Alioto T."/>
            <person name="Gomez Garrido J."/>
        </authorList>
    </citation>
    <scope>NUCLEOTIDE SEQUENCE [LARGE SCALE GENOMIC DNA]</scope>
</reference>
<dbReference type="EMBL" id="CAWUFR010000425">
    <property type="protein sequence ID" value="CAK6977699.1"/>
    <property type="molecule type" value="Genomic_DNA"/>
</dbReference>
<dbReference type="AlphaFoldDB" id="A0AAV1Q2W2"/>
<dbReference type="InterPro" id="IPR013783">
    <property type="entry name" value="Ig-like_fold"/>
</dbReference>
<dbReference type="GO" id="GO:0070374">
    <property type="term" value="P:positive regulation of ERK1 and ERK2 cascade"/>
    <property type="evidence" value="ECO:0007669"/>
    <property type="project" value="TreeGrafter"/>
</dbReference>
<feature type="region of interest" description="Disordered" evidence="1">
    <location>
        <begin position="299"/>
        <end position="348"/>
    </location>
</feature>
<feature type="compositionally biased region" description="Basic and acidic residues" evidence="1">
    <location>
        <begin position="218"/>
        <end position="228"/>
    </location>
</feature>
<dbReference type="GO" id="GO:1990782">
    <property type="term" value="F:protein tyrosine kinase binding"/>
    <property type="evidence" value="ECO:0007669"/>
    <property type="project" value="TreeGrafter"/>
</dbReference>
<dbReference type="InterPro" id="IPR013106">
    <property type="entry name" value="Ig_V-set"/>
</dbReference>
<dbReference type="SUPFAM" id="SSF48726">
    <property type="entry name" value="Immunoglobulin"/>
    <property type="match status" value="2"/>
</dbReference>
<keyword evidence="2" id="KW-1133">Transmembrane helix</keyword>
<dbReference type="InterPro" id="IPR007110">
    <property type="entry name" value="Ig-like_dom"/>
</dbReference>
<keyword evidence="2" id="KW-0472">Membrane</keyword>
<evidence type="ECO:0000313" key="5">
    <source>
        <dbReference type="EMBL" id="CAK6977699.1"/>
    </source>
</evidence>
<dbReference type="GO" id="GO:0045121">
    <property type="term" value="C:membrane raft"/>
    <property type="evidence" value="ECO:0007669"/>
    <property type="project" value="TreeGrafter"/>
</dbReference>
<feature type="chain" id="PRO_5043572832" evidence="3">
    <location>
        <begin position="25"/>
        <end position="348"/>
    </location>
</feature>
<evidence type="ECO:0000256" key="3">
    <source>
        <dbReference type="SAM" id="SignalP"/>
    </source>
</evidence>
<dbReference type="SMART" id="SM00409">
    <property type="entry name" value="IG"/>
    <property type="match status" value="1"/>
</dbReference>
<protein>
    <submittedName>
        <fullName evidence="5">Uncharacterized protein LOC128377499</fullName>
    </submittedName>
</protein>
<accession>A0AAV1Q2W2</accession>
<dbReference type="InterPro" id="IPR003599">
    <property type="entry name" value="Ig_sub"/>
</dbReference>
<proteinExistence type="predicted"/>
<evidence type="ECO:0000256" key="2">
    <source>
        <dbReference type="SAM" id="Phobius"/>
    </source>
</evidence>
<evidence type="ECO:0000256" key="1">
    <source>
        <dbReference type="SAM" id="MobiDB-lite"/>
    </source>
</evidence>
<feature type="compositionally biased region" description="Basic and acidic residues" evidence="1">
    <location>
        <begin position="303"/>
        <end position="313"/>
    </location>
</feature>
<dbReference type="Proteomes" id="UP001314229">
    <property type="component" value="Unassembled WGS sequence"/>
</dbReference>
<dbReference type="InterPro" id="IPR036179">
    <property type="entry name" value="Ig-like_dom_sf"/>
</dbReference>
<keyword evidence="3" id="KW-0732">Signal</keyword>
<dbReference type="GO" id="GO:0042110">
    <property type="term" value="P:T cell activation"/>
    <property type="evidence" value="ECO:0007669"/>
    <property type="project" value="TreeGrafter"/>
</dbReference>
<feature type="domain" description="Ig-like" evidence="4">
    <location>
        <begin position="121"/>
        <end position="210"/>
    </location>
</feature>
<dbReference type="Pfam" id="PF07686">
    <property type="entry name" value="V-set"/>
    <property type="match status" value="1"/>
</dbReference>
<dbReference type="PANTHER" id="PTHR11422">
    <property type="entry name" value="T-CELL SURFACE GLYCOPROTEIN CD4"/>
    <property type="match status" value="1"/>
</dbReference>
<dbReference type="GO" id="GO:0009897">
    <property type="term" value="C:external side of plasma membrane"/>
    <property type="evidence" value="ECO:0007669"/>
    <property type="project" value="TreeGrafter"/>
</dbReference>
<feature type="domain" description="Ig-like" evidence="4">
    <location>
        <begin position="31"/>
        <end position="110"/>
    </location>
</feature>